<accession>A0A7J6GRB7</accession>
<feature type="compositionally biased region" description="Basic and acidic residues" evidence="1">
    <location>
        <begin position="38"/>
        <end position="49"/>
    </location>
</feature>
<dbReference type="AlphaFoldDB" id="A0A7J6GRB7"/>
<evidence type="ECO:0000256" key="1">
    <source>
        <dbReference type="SAM" id="MobiDB-lite"/>
    </source>
</evidence>
<keyword evidence="4" id="KW-1185">Reference proteome</keyword>
<protein>
    <recommendedName>
        <fullName evidence="2">Reverse transcriptase zinc-binding domain-containing protein</fullName>
    </recommendedName>
</protein>
<evidence type="ECO:0000313" key="3">
    <source>
        <dbReference type="EMBL" id="KAF4385473.1"/>
    </source>
</evidence>
<feature type="compositionally biased region" description="Low complexity" evidence="1">
    <location>
        <begin position="18"/>
        <end position="31"/>
    </location>
</feature>
<sequence length="513" mass="57074">MSEAVSTKARDVHGTAEGGAATTGTNGKGTTVRTPGKLVKETPVKDSNSKKRKAVGNVSPIVFLTSKPTPGNEDASKTGGMGGSFSLGSSSPASKANNPKKSESRKKPHTRSKGIREKLVKTQNALRWWSKNVFGDCDLRIKQMELELQTLQSKEANEKSSLLVSKNCNPNVKAAIQRILGVGNIQSNDRILNARECVAHGSCSIIVNGESIDIWWQPWIPWMNYQEFRAVMEAVRNIAPGLTCVADLMYRRTRSWNCGYLRFLFGNELGDQIGKIQIVKHGDEDFLIWKNSRAGTFSVKGAYWDAQSHRFGEGNILWSWIWNGKVHPRLSMMLWRVCANVLPTGDIFSPTVSNDCCFCGLTRESPIHLFARCSFASALWFGCPFPVRIDSIQDNNIAGLLVNLCNGVEEELRCKMLSCFAILFDTIWNTRNRIAHERNFIWSVDQARRDIYKRFSEFSTGVVSSSSDPGEVSTPAVCIPIRTNMVIVVDGSFSNAYVCGEKEGIIRESIRVW</sequence>
<reference evidence="3 4" key="1">
    <citation type="journal article" date="2020" name="bioRxiv">
        <title>Sequence and annotation of 42 cannabis genomes reveals extensive copy number variation in cannabinoid synthesis and pathogen resistance genes.</title>
        <authorList>
            <person name="Mckernan K.J."/>
            <person name="Helbert Y."/>
            <person name="Kane L.T."/>
            <person name="Ebling H."/>
            <person name="Zhang L."/>
            <person name="Liu B."/>
            <person name="Eaton Z."/>
            <person name="Mclaughlin S."/>
            <person name="Kingan S."/>
            <person name="Baybayan P."/>
            <person name="Concepcion G."/>
            <person name="Jordan M."/>
            <person name="Riva A."/>
            <person name="Barbazuk W."/>
            <person name="Harkins T."/>
        </authorList>
    </citation>
    <scope>NUCLEOTIDE SEQUENCE [LARGE SCALE GENOMIC DNA]</scope>
    <source>
        <strain evidence="4">cv. Jamaican Lion 4</strain>
        <tissue evidence="3">Leaf</tissue>
    </source>
</reference>
<feature type="compositionally biased region" description="Basic residues" evidence="1">
    <location>
        <begin position="103"/>
        <end position="113"/>
    </location>
</feature>
<dbReference type="Proteomes" id="UP000583929">
    <property type="component" value="Unassembled WGS sequence"/>
</dbReference>
<dbReference type="EMBL" id="JAATIQ010000085">
    <property type="protein sequence ID" value="KAF4385473.1"/>
    <property type="molecule type" value="Genomic_DNA"/>
</dbReference>
<evidence type="ECO:0000259" key="2">
    <source>
        <dbReference type="Pfam" id="PF13966"/>
    </source>
</evidence>
<name>A0A7J6GRB7_CANSA</name>
<organism evidence="3 4">
    <name type="scientific">Cannabis sativa</name>
    <name type="common">Hemp</name>
    <name type="synonym">Marijuana</name>
    <dbReference type="NCBI Taxonomy" id="3483"/>
    <lineage>
        <taxon>Eukaryota</taxon>
        <taxon>Viridiplantae</taxon>
        <taxon>Streptophyta</taxon>
        <taxon>Embryophyta</taxon>
        <taxon>Tracheophyta</taxon>
        <taxon>Spermatophyta</taxon>
        <taxon>Magnoliopsida</taxon>
        <taxon>eudicotyledons</taxon>
        <taxon>Gunneridae</taxon>
        <taxon>Pentapetalae</taxon>
        <taxon>rosids</taxon>
        <taxon>fabids</taxon>
        <taxon>Rosales</taxon>
        <taxon>Cannabaceae</taxon>
        <taxon>Cannabis</taxon>
    </lineage>
</organism>
<dbReference type="Pfam" id="PF13966">
    <property type="entry name" value="zf-RVT"/>
    <property type="match status" value="1"/>
</dbReference>
<feature type="region of interest" description="Disordered" evidence="1">
    <location>
        <begin position="1"/>
        <end position="116"/>
    </location>
</feature>
<comment type="caution">
    <text evidence="3">The sequence shown here is derived from an EMBL/GenBank/DDBJ whole genome shotgun (WGS) entry which is preliminary data.</text>
</comment>
<feature type="domain" description="Reverse transcriptase zinc-binding" evidence="2">
    <location>
        <begin position="297"/>
        <end position="380"/>
    </location>
</feature>
<gene>
    <name evidence="3" type="ORF">G4B88_005805</name>
</gene>
<dbReference type="InterPro" id="IPR026960">
    <property type="entry name" value="RVT-Znf"/>
</dbReference>
<evidence type="ECO:0000313" key="4">
    <source>
        <dbReference type="Proteomes" id="UP000583929"/>
    </source>
</evidence>
<proteinExistence type="predicted"/>